<feature type="region of interest" description="Disordered" evidence="1">
    <location>
        <begin position="1692"/>
        <end position="1713"/>
    </location>
</feature>
<dbReference type="NCBIfam" id="NF033679">
    <property type="entry name" value="DNRLRE_dom"/>
    <property type="match status" value="1"/>
</dbReference>
<dbReference type="Pfam" id="PF20148">
    <property type="entry name" value="DUF6531"/>
    <property type="match status" value="1"/>
</dbReference>
<protein>
    <submittedName>
        <fullName evidence="3">RHS repeat-associated core domain-containing protein</fullName>
    </submittedName>
</protein>
<proteinExistence type="predicted"/>
<dbReference type="Gene3D" id="2.180.10.10">
    <property type="entry name" value="RHS repeat-associated core"/>
    <property type="match status" value="1"/>
</dbReference>
<dbReference type="PANTHER" id="PTHR32305:SF15">
    <property type="entry name" value="PROTEIN RHSA-RELATED"/>
    <property type="match status" value="1"/>
</dbReference>
<name>A0A1C5AC34_9ACTN</name>
<gene>
    <name evidence="3" type="ORF">GA0074696_5728</name>
</gene>
<dbReference type="InterPro" id="IPR006530">
    <property type="entry name" value="YD"/>
</dbReference>
<evidence type="ECO:0000313" key="3">
    <source>
        <dbReference type="EMBL" id="SCF42822.1"/>
    </source>
</evidence>
<dbReference type="NCBIfam" id="TIGR01643">
    <property type="entry name" value="YD_repeat_2x"/>
    <property type="match status" value="1"/>
</dbReference>
<feature type="domain" description="DUF6531" evidence="2">
    <location>
        <begin position="833"/>
        <end position="883"/>
    </location>
</feature>
<dbReference type="EMBL" id="LT607410">
    <property type="protein sequence ID" value="SCF42822.1"/>
    <property type="molecule type" value="Genomic_DNA"/>
</dbReference>
<organism evidence="3 4">
    <name type="scientific">Micromonospora purpureochromogenes</name>
    <dbReference type="NCBI Taxonomy" id="47872"/>
    <lineage>
        <taxon>Bacteria</taxon>
        <taxon>Bacillati</taxon>
        <taxon>Actinomycetota</taxon>
        <taxon>Actinomycetes</taxon>
        <taxon>Micromonosporales</taxon>
        <taxon>Micromonosporaceae</taxon>
        <taxon>Micromonospora</taxon>
    </lineage>
</organism>
<dbReference type="RefSeq" id="WP_172894492.1">
    <property type="nucleotide sequence ID" value="NZ_LT607410.1"/>
</dbReference>
<accession>A0A1C5AC34</accession>
<evidence type="ECO:0000256" key="1">
    <source>
        <dbReference type="SAM" id="MobiDB-lite"/>
    </source>
</evidence>
<reference evidence="3 4" key="1">
    <citation type="submission" date="2016-06" db="EMBL/GenBank/DDBJ databases">
        <authorList>
            <person name="Kjaerup R.B."/>
            <person name="Dalgaard T.S."/>
            <person name="Juul-Madsen H.R."/>
        </authorList>
    </citation>
    <scope>NUCLEOTIDE SEQUENCE [LARGE SCALE GENOMIC DNA]</scope>
    <source>
        <strain evidence="3 4">DSM 43821</strain>
    </source>
</reference>
<dbReference type="InterPro" id="IPR045351">
    <property type="entry name" value="DUF6531"/>
</dbReference>
<dbReference type="PANTHER" id="PTHR32305">
    <property type="match status" value="1"/>
</dbReference>
<dbReference type="InterPro" id="IPR022385">
    <property type="entry name" value="Rhs_assc_core"/>
</dbReference>
<evidence type="ECO:0000259" key="2">
    <source>
        <dbReference type="Pfam" id="PF20148"/>
    </source>
</evidence>
<evidence type="ECO:0000313" key="4">
    <source>
        <dbReference type="Proteomes" id="UP000198228"/>
    </source>
</evidence>
<dbReference type="Proteomes" id="UP000198228">
    <property type="component" value="Chromosome I"/>
</dbReference>
<dbReference type="NCBIfam" id="TIGR03696">
    <property type="entry name" value="Rhs_assc_core"/>
    <property type="match status" value="1"/>
</dbReference>
<sequence>MEPRRSVWGPVSRIPRLSRGRGGRALAAGLSVLLAATMADWVAAPPAAASPQPATTPTSPGPQVLERPDEAAALATARLTRKKVHITGMTSETSDFWAYPDGRVEAEVHLGPVRIRDEKTGGWKPVDFSLAPEPDGSVAAKAHPADLRLSGAAGAGVHDLVTMSTGSGTVSLGWSGRLPAPVVEGTKATYPEVRPGVDLVVESTRTGFEQFLVVKNRAAVAQVSALSLPLRSKGVALTDDKRGGFEIRNKGGAVVGVSPQPEMWDAQVDPKSGERVRRAKVAKKIGAAKAGRLAMTLTPDERWLADPKTVFPVTIDPAVTLKPNYDAFVQSDYTSDQSAATELKLGTYDSGTTKARSFLRFDGLDWLKGKQVQAATLYLWEHHSWSCTGRQWETWETLHASTSTRWTSQPTWVKRLGYTSSTKGYSSSCAAGWVNSSVTGAFADHASGATCCTVNVGLRATSETDNLAWKKFNSMEGANDPYVTLTYQSPPTVSARATVPSTTCATGSSTPYLNSKTPQLRAQVNDAEGSQVKAEFEWTTGGGTRIGGAIVGPGASGSWLSTSVPAGAFSEGSTYSWHVRGNDGLVNGAWSSYCAFIIDTTAPSAMPSVSSTAYPSGQWAGAAGTAGSFTFGASGVADVAAYEYGLNSNPPNQTVNAATLGGSATVSITPTADGPQTLYVRSRDRAGNQSAIRTYTFNVGSGAVTAPKEGDVTAAKTAITGVGQAAATGVTYQWRRGDADAWVDIPAGHVTVAAGGGAVTWPLPTSGGGAFPKLNWDVEATLAAADAESIPRDGPLQVRGTFAGGTGGTSSPIRIKFDRTQASAESEQIGPGSVNLITGNYTLSDTDVSVDSFGSDLTVARSYNTRRATETDSANMFGPGWVSGAVVDEADSPYTSLTVYGSLVQVGLPEGDTIGFSKRTATAFDPEIGMEALKLAYDSTGDKYTLTDEDGNSVLFTRVTGTAAGKYFPTSVNVPGSNQTTTLSWEKVTINNKEIVRPTRMLAPVPDGVNCATLTRGCRALTFTYATTTTATGGNDTTWGDYTGRVKEISFTAWDPDLPTPAMRAVPMARYTYDDAGRLRASWDPRLDWNDAGTTRHLWDTYNYNLDGILSSVTPNGQEAWQLSYTTIPGDPGLGRLNKVSRSALAAGTAVTSVVYKVPVSGAGAPYDLSAAQTSRWYQTEAPTDATAVFPADQVPDGSPSGGSLPSSYERATVTYLDANARKVNTAAPGGHIDAAWYDQRGNTVRTLTAGNRDRALNASSTDDAATETGRARALSSLNTYSSDGQRLTSTWGPEHDVTLPDDTVVRGRQITLNTYDEGAPTTGGPYNLVTTEKVGVRWYPNGVETDSDLRTTTTAYDWTLRQPTVVTVDPSGLAQATRTTYDPITGLVTSTTAPAGGTSTTTPATRKTVYYRATSGSGYTECDLKPEWANLPCRVQPGGQAASGPELPVTVTTYDMFNQSRVVTEKTSAGTLRTTTTTYDGAGRAYETSVTAATSLGTAVPVTRNVYDPATGQLLRTQSVVGGTVTAQVIRAYDTLGRLTSYTDTDGNVSTTTYDLLGRTKTSHDGKAQRTYTYDGGTERRGLLTSVDDTQAGVFSGSYDADGNLVSETWPNGVQVSMEVDELATQVGLTYVKPGCAAADCTLYNESVTESVHGQWREHVSSLSEQSYGYDQAGRLTSIKDVLGDQCTTRSYGLSSSSNRNSVTEYAPASDGSCQTTTAASSRTWTYDTADRVNTTGYVYDTLGRTTTVPAVDTGNPAGGNVTATYHVTDLVDTINQNGRTTDYTLDVTGERVRSWTDNASGTAVQAVNHYDGDDDSPSWTQETADSFTRPLSGLTGMAGIFDGGSGEVAWHLTNLHGDLVAELDNAGEGLARTTEAGEYGTPRNAGDVGTERYGWLGAKQRAADAPSGIVLMGVRLYNPTTGRFLQTDPVPGGSCSAYEYGCGDPVNSFDLDGKRWCWKVCGWGRNSVWRMGFYGTRLAGHAAGFYGGYKEFRGGYRAIRSGYRMYKSIKRNGYKATFRPFRAKSRWRYMAAGLASWMGYHDFMTDWGGFRRASGDTTRAIGRHACNGVRGVKRWVSHVSGGRVYTNSSSCR</sequence>
<dbReference type="InterPro" id="IPR050708">
    <property type="entry name" value="T6SS_VgrG/RHS"/>
</dbReference>